<reference evidence="12 13" key="1">
    <citation type="journal article" date="2011" name="J. Gen. Appl. Microbiol.">
        <title>Draft genome sequencing of the enigmatic yeast Saitoella complicata.</title>
        <authorList>
            <person name="Nishida H."/>
            <person name="Hamamoto M."/>
            <person name="Sugiyama J."/>
        </authorList>
    </citation>
    <scope>NUCLEOTIDE SEQUENCE [LARGE SCALE GENOMIC DNA]</scope>
    <source>
        <strain evidence="12 13">NRRL Y-17804</strain>
    </source>
</reference>
<dbReference type="Proteomes" id="UP000033140">
    <property type="component" value="Unassembled WGS sequence"/>
</dbReference>
<dbReference type="PRINTS" id="PR00111">
    <property type="entry name" value="ABHYDROLASE"/>
</dbReference>
<keyword evidence="7 8" id="KW-0378">Hydrolase</keyword>
<evidence type="ECO:0000256" key="3">
    <source>
        <dbReference type="ARBA" id="ARBA00010088"/>
    </source>
</evidence>
<dbReference type="GO" id="GO:0005737">
    <property type="term" value="C:cytoplasm"/>
    <property type="evidence" value="ECO:0007669"/>
    <property type="project" value="UniProtKB-SubCell"/>
</dbReference>
<dbReference type="GO" id="GO:0006508">
    <property type="term" value="P:proteolysis"/>
    <property type="evidence" value="ECO:0007669"/>
    <property type="project" value="UniProtKB-KW"/>
</dbReference>
<protein>
    <recommendedName>
        <fullName evidence="8 10">Proline iminopeptidase</fullName>
        <shortName evidence="8">PIP</shortName>
        <ecNumber evidence="8 10">3.4.11.5</ecNumber>
    </recommendedName>
    <alternativeName>
        <fullName evidence="8">Prolyl aminopeptidase</fullName>
    </alternativeName>
</protein>
<comment type="caution">
    <text evidence="12">The sequence shown here is derived from an EMBL/GenBank/DDBJ whole genome shotgun (WGS) entry which is preliminary data.</text>
</comment>
<dbReference type="GO" id="GO:0004177">
    <property type="term" value="F:aminopeptidase activity"/>
    <property type="evidence" value="ECO:0007669"/>
    <property type="project" value="UniProtKB-UniRule"/>
</dbReference>
<evidence type="ECO:0000313" key="13">
    <source>
        <dbReference type="Proteomes" id="UP000033140"/>
    </source>
</evidence>
<dbReference type="PANTHER" id="PTHR43722:SF1">
    <property type="entry name" value="PROLINE IMINOPEPTIDASE"/>
    <property type="match status" value="1"/>
</dbReference>
<dbReference type="OMA" id="ELRWFYQ"/>
<dbReference type="NCBIfam" id="TIGR01249">
    <property type="entry name" value="pro_imino_pep_1"/>
    <property type="match status" value="1"/>
</dbReference>
<keyword evidence="13" id="KW-1185">Reference proteome</keyword>
<feature type="active site" description="Proton donor" evidence="9">
    <location>
        <position position="330"/>
    </location>
</feature>
<dbReference type="SUPFAM" id="SSF53474">
    <property type="entry name" value="alpha/beta-Hydrolases"/>
    <property type="match status" value="1"/>
</dbReference>
<organism evidence="12 13">
    <name type="scientific">Saitoella complicata (strain BCRC 22490 / CBS 7301 / JCM 7358 / NBRC 10748 / NRRL Y-17804)</name>
    <dbReference type="NCBI Taxonomy" id="698492"/>
    <lineage>
        <taxon>Eukaryota</taxon>
        <taxon>Fungi</taxon>
        <taxon>Dikarya</taxon>
        <taxon>Ascomycota</taxon>
        <taxon>Taphrinomycotina</taxon>
        <taxon>Taphrinomycotina incertae sedis</taxon>
        <taxon>Saitoella</taxon>
    </lineage>
</organism>
<evidence type="ECO:0000256" key="1">
    <source>
        <dbReference type="ARBA" id="ARBA00001585"/>
    </source>
</evidence>
<feature type="active site" description="Nucleophile" evidence="9">
    <location>
        <position position="144"/>
    </location>
</feature>
<dbReference type="InterPro" id="IPR029058">
    <property type="entry name" value="AB_hydrolase_fold"/>
</dbReference>
<evidence type="ECO:0000256" key="5">
    <source>
        <dbReference type="ARBA" id="ARBA00022490"/>
    </source>
</evidence>
<name>A0A0E9NBW9_SAICN</name>
<dbReference type="InterPro" id="IPR000073">
    <property type="entry name" value="AB_hydrolase_1"/>
</dbReference>
<dbReference type="EC" id="3.4.11.5" evidence="8 10"/>
<dbReference type="PANTHER" id="PTHR43722">
    <property type="entry name" value="PROLINE IMINOPEPTIDASE"/>
    <property type="match status" value="1"/>
</dbReference>
<evidence type="ECO:0000256" key="4">
    <source>
        <dbReference type="ARBA" id="ARBA00022438"/>
    </source>
</evidence>
<reference evidence="12 13" key="3">
    <citation type="journal article" date="2015" name="Genome Announc.">
        <title>Draft Genome Sequence of the Archiascomycetous Yeast Saitoella complicata.</title>
        <authorList>
            <person name="Yamauchi K."/>
            <person name="Kondo S."/>
            <person name="Hamamoto M."/>
            <person name="Takahashi Y."/>
            <person name="Ogura Y."/>
            <person name="Hayashi T."/>
            <person name="Nishida H."/>
        </authorList>
    </citation>
    <scope>NUCLEOTIDE SEQUENCE [LARGE SCALE GENOMIC DNA]</scope>
    <source>
        <strain evidence="12 13">NRRL Y-17804</strain>
    </source>
</reference>
<dbReference type="InterPro" id="IPR002410">
    <property type="entry name" value="Peptidase_S33"/>
</dbReference>
<evidence type="ECO:0000256" key="6">
    <source>
        <dbReference type="ARBA" id="ARBA00022670"/>
    </source>
</evidence>
<dbReference type="InterPro" id="IPR005944">
    <property type="entry name" value="Pro_iminopeptidase"/>
</dbReference>
<gene>
    <name evidence="12" type="ORF">G7K_1093-t1</name>
</gene>
<keyword evidence="6 8" id="KW-0645">Protease</keyword>
<keyword evidence="5 8" id="KW-0963">Cytoplasm</keyword>
<dbReference type="Gene3D" id="3.40.50.1820">
    <property type="entry name" value="alpha/beta hydrolase"/>
    <property type="match status" value="1"/>
</dbReference>
<keyword evidence="4 8" id="KW-0031">Aminopeptidase</keyword>
<reference evidence="12 13" key="2">
    <citation type="journal article" date="2014" name="J. Gen. Appl. Microbiol.">
        <title>The early diverging ascomycetous budding yeast Saitoella complicata has three histone deacetylases belonging to the Clr6, Hos2, and Rpd3 lineages.</title>
        <authorList>
            <person name="Nishida H."/>
            <person name="Matsumoto T."/>
            <person name="Kondo S."/>
            <person name="Hamamoto M."/>
            <person name="Yoshikawa H."/>
        </authorList>
    </citation>
    <scope>NUCLEOTIDE SEQUENCE [LARGE SCALE GENOMIC DNA]</scope>
    <source>
        <strain evidence="12 13">NRRL Y-17804</strain>
    </source>
</reference>
<evidence type="ECO:0000256" key="10">
    <source>
        <dbReference type="RuleBase" id="RU003421"/>
    </source>
</evidence>
<dbReference type="EMBL" id="BACD03000006">
    <property type="protein sequence ID" value="GAO46875.1"/>
    <property type="molecule type" value="Genomic_DNA"/>
</dbReference>
<dbReference type="PIRSF" id="PIRSF006431">
    <property type="entry name" value="Pept_S33"/>
    <property type="match status" value="1"/>
</dbReference>
<proteinExistence type="inferred from homology"/>
<dbReference type="Pfam" id="PF00561">
    <property type="entry name" value="Abhydrolase_1"/>
    <property type="match status" value="1"/>
</dbReference>
<dbReference type="PRINTS" id="PR00793">
    <property type="entry name" value="PROAMNOPTASE"/>
</dbReference>
<evidence type="ECO:0000256" key="7">
    <source>
        <dbReference type="ARBA" id="ARBA00022801"/>
    </source>
</evidence>
<evidence type="ECO:0000256" key="2">
    <source>
        <dbReference type="ARBA" id="ARBA00004496"/>
    </source>
</evidence>
<dbReference type="STRING" id="698492.A0A0E9NBW9"/>
<evidence type="ECO:0000256" key="9">
    <source>
        <dbReference type="PIRSR" id="PIRSR006431-1"/>
    </source>
</evidence>
<feature type="domain" description="AB hydrolase-1" evidence="11">
    <location>
        <begin position="69"/>
        <end position="336"/>
    </location>
</feature>
<evidence type="ECO:0000313" key="12">
    <source>
        <dbReference type="EMBL" id="GAO46875.1"/>
    </source>
</evidence>
<sequence length="351" mass="39491">MGRSSVHSGPAQDLWSAARILGLEAEQTDAHQPTMLGLYPEIEPFDEGTLLVSDIHTLYYEQSGKPDGKPVVYLHGGPGGGTSALDRRYFDPEVYRIVLFDQRGSGKSEPSAELRENTTWDIVEDIEKLRKHFGIDKWVVFGGSWGSTLALSYAQTHPDRVKALILRGIFTLRKKELDFFYQFGTSMLFPEAWDAYTSVIPESERDDFVSAYYKRLTSDDEEERSKAACAWSTWEVSTSRLQPDPDLIAKASNDKWALAFARIEAHYFKHAGFFPRDGYLLEDEQIAKMKGIPAVIVQGRYDVVCPASTAWTLHKKWEGSEIYFVGDAGHSAKEEGIASKLVEAADKFKEL</sequence>
<accession>A0A0E9NBW9</accession>
<dbReference type="AlphaFoldDB" id="A0A0E9NBW9"/>
<comment type="similarity">
    <text evidence="3 8 10">Belongs to the peptidase S33 family.</text>
</comment>
<evidence type="ECO:0000256" key="8">
    <source>
        <dbReference type="PIRNR" id="PIRNR006431"/>
    </source>
</evidence>
<feature type="active site" evidence="9">
    <location>
        <position position="302"/>
    </location>
</feature>
<evidence type="ECO:0000259" key="11">
    <source>
        <dbReference type="Pfam" id="PF00561"/>
    </source>
</evidence>
<comment type="subcellular location">
    <subcellularLocation>
        <location evidence="2 8">Cytoplasm</location>
    </subcellularLocation>
</comment>
<comment type="catalytic activity">
    <reaction evidence="1 8 10">
        <text>Release of N-terminal proline from a peptide.</text>
        <dbReference type="EC" id="3.4.11.5"/>
    </reaction>
</comment>